<evidence type="ECO:0000313" key="2">
    <source>
        <dbReference type="Proteomes" id="UP000195043"/>
    </source>
</evidence>
<reference evidence="1 2" key="1">
    <citation type="submission" date="2017-05" db="EMBL/GenBank/DDBJ databases">
        <title>The Genome Sequence of Enterococcus sp. 8G7_MSG3316.</title>
        <authorList>
            <consortium name="The Broad Institute Genomics Platform"/>
            <consortium name="The Broad Institute Genomic Center for Infectious Diseases"/>
            <person name="Earl A."/>
            <person name="Manson A."/>
            <person name="Schwartman J."/>
            <person name="Gilmore M."/>
            <person name="Abouelleil A."/>
            <person name="Cao P."/>
            <person name="Chapman S."/>
            <person name="Cusick C."/>
            <person name="Shea T."/>
            <person name="Young S."/>
            <person name="Neafsey D."/>
            <person name="Nusbaum C."/>
            <person name="Birren B."/>
        </authorList>
    </citation>
    <scope>NUCLEOTIDE SEQUENCE [LARGE SCALE GENOMIC DNA]</scope>
    <source>
        <strain evidence="1 2">8G7_MSG3316</strain>
    </source>
</reference>
<accession>A0A242AAC0</accession>
<keyword evidence="2" id="KW-1185">Reference proteome</keyword>
<dbReference type="AlphaFoldDB" id="A0A242AAC0"/>
<dbReference type="Proteomes" id="UP000195043">
    <property type="component" value="Unassembled WGS sequence"/>
</dbReference>
<comment type="caution">
    <text evidence="1">The sequence shown here is derived from an EMBL/GenBank/DDBJ whole genome shotgun (WGS) entry which is preliminary data.</text>
</comment>
<dbReference type="InterPro" id="IPR035069">
    <property type="entry name" value="TTHA1013/TTHA0281-like"/>
</dbReference>
<dbReference type="OrthoDB" id="2186697at2"/>
<dbReference type="EMBL" id="NGKU01000001">
    <property type="protein sequence ID" value="OTN77986.1"/>
    <property type="molecule type" value="Genomic_DNA"/>
</dbReference>
<protein>
    <submittedName>
        <fullName evidence="1">Uncharacterized protein</fullName>
    </submittedName>
</protein>
<name>A0A242AAC0_9ENTE</name>
<sequence length="99" mass="11664">MDRWFEEAQLQVIELPVEWVDDRPVYQAFIRELPTLQAQGPSRQAVYRQLAESYAAYAAQLRERTEHTEEMTSSLLTTEELLKYYDGETFDGFELPQND</sequence>
<dbReference type="SUPFAM" id="SSF143100">
    <property type="entry name" value="TTHA1013/TTHA0281-like"/>
    <property type="match status" value="1"/>
</dbReference>
<proteinExistence type="predicted"/>
<organism evidence="1 2">
    <name type="scientific">Candidatus Enterococcus testudinis</name>
    <dbReference type="NCBI Taxonomy" id="1834191"/>
    <lineage>
        <taxon>Bacteria</taxon>
        <taxon>Bacillati</taxon>
        <taxon>Bacillota</taxon>
        <taxon>Bacilli</taxon>
        <taxon>Lactobacillales</taxon>
        <taxon>Enterococcaceae</taxon>
        <taxon>Enterococcus</taxon>
    </lineage>
</organism>
<evidence type="ECO:0000313" key="1">
    <source>
        <dbReference type="EMBL" id="OTN77986.1"/>
    </source>
</evidence>
<dbReference type="RefSeq" id="WP_086275934.1">
    <property type="nucleotide sequence ID" value="NZ_NGKU01000001.1"/>
</dbReference>
<dbReference type="STRING" id="1834191.A5886_003087"/>
<gene>
    <name evidence="1" type="ORF">A5886_003087</name>
</gene>